<dbReference type="Gene3D" id="3.40.50.720">
    <property type="entry name" value="NAD(P)-binding Rossmann-like Domain"/>
    <property type="match status" value="1"/>
</dbReference>
<dbReference type="SUPFAM" id="SSF55048">
    <property type="entry name" value="Probable ACP-binding domain of malonyl-CoA ACP transacylase"/>
    <property type="match status" value="1"/>
</dbReference>
<evidence type="ECO:0000256" key="8">
    <source>
        <dbReference type="PROSITE-ProRule" id="PRU01363"/>
    </source>
</evidence>
<dbReference type="Pfam" id="PF02801">
    <property type="entry name" value="Ketoacyl-synt_C"/>
    <property type="match status" value="1"/>
</dbReference>
<comment type="caution">
    <text evidence="12">The sequence shown here is derived from an EMBL/GenBank/DDBJ whole genome shotgun (WGS) entry which is preliminary data.</text>
</comment>
<dbReference type="InterPro" id="IPR016036">
    <property type="entry name" value="Malonyl_transacylase_ACP-bd"/>
</dbReference>
<feature type="domain" description="PKS/mFAS DH" evidence="11">
    <location>
        <begin position="842"/>
        <end position="1137"/>
    </location>
</feature>
<dbReference type="InterPro" id="IPR011032">
    <property type="entry name" value="GroES-like_sf"/>
</dbReference>
<dbReference type="InterPro" id="IPR036291">
    <property type="entry name" value="NAD(P)-bd_dom_sf"/>
</dbReference>
<gene>
    <name evidence="12" type="ORF">CSUB01_08886</name>
</gene>
<evidence type="ECO:0000256" key="2">
    <source>
        <dbReference type="ARBA" id="ARBA00022553"/>
    </source>
</evidence>
<dbReference type="GO" id="GO:0044550">
    <property type="term" value="P:secondary metabolite biosynthetic process"/>
    <property type="evidence" value="ECO:0007669"/>
    <property type="project" value="UniProtKB-ARBA"/>
</dbReference>
<dbReference type="Pfam" id="PF00109">
    <property type="entry name" value="ketoacyl-synt"/>
    <property type="match status" value="1"/>
</dbReference>
<evidence type="ECO:0000256" key="5">
    <source>
        <dbReference type="ARBA" id="ARBA00023002"/>
    </source>
</evidence>
<keyword evidence="6" id="KW-0511">Multifunctional enzyme</keyword>
<dbReference type="Gene3D" id="3.30.70.3290">
    <property type="match status" value="1"/>
</dbReference>
<dbReference type="InterPro" id="IPR014043">
    <property type="entry name" value="Acyl_transferase_dom"/>
</dbReference>
<dbReference type="SMART" id="SM00827">
    <property type="entry name" value="PKS_AT"/>
    <property type="match status" value="1"/>
</dbReference>
<dbReference type="Pfam" id="PF00698">
    <property type="entry name" value="Acyl_transf_1"/>
    <property type="match status" value="1"/>
</dbReference>
<evidence type="ECO:0000256" key="3">
    <source>
        <dbReference type="ARBA" id="ARBA00022679"/>
    </source>
</evidence>
<dbReference type="PANTHER" id="PTHR43775:SF37">
    <property type="entry name" value="SI:DKEY-61P9.11"/>
    <property type="match status" value="1"/>
</dbReference>
<evidence type="ECO:0000313" key="13">
    <source>
        <dbReference type="Proteomes" id="UP000027238"/>
    </source>
</evidence>
<dbReference type="SMART" id="SM00826">
    <property type="entry name" value="PKS_DH"/>
    <property type="match status" value="1"/>
</dbReference>
<dbReference type="SUPFAM" id="SSF53901">
    <property type="entry name" value="Thiolase-like"/>
    <property type="match status" value="1"/>
</dbReference>
<dbReference type="HOGENOM" id="CLU_000022_31_1_1"/>
<dbReference type="GO" id="GO:0031177">
    <property type="term" value="F:phosphopantetheine binding"/>
    <property type="evidence" value="ECO:0007669"/>
    <property type="project" value="InterPro"/>
</dbReference>
<protein>
    <submittedName>
        <fullName evidence="12">Putative polyketide synthase</fullName>
    </submittedName>
</protein>
<dbReference type="SMART" id="SM00822">
    <property type="entry name" value="PKS_KR"/>
    <property type="match status" value="1"/>
</dbReference>
<accession>A0A066X991</accession>
<dbReference type="InterPro" id="IPR013217">
    <property type="entry name" value="Methyltransf_12"/>
</dbReference>
<dbReference type="Gene3D" id="3.40.47.10">
    <property type="match status" value="1"/>
</dbReference>
<feature type="active site" description="Proton donor; for dehydratase activity" evidence="8">
    <location>
        <position position="1045"/>
    </location>
</feature>
<dbReference type="InterPro" id="IPR020806">
    <property type="entry name" value="PKS_PP-bd"/>
</dbReference>
<dbReference type="GO" id="GO:0004312">
    <property type="term" value="F:fatty acid synthase activity"/>
    <property type="evidence" value="ECO:0007669"/>
    <property type="project" value="TreeGrafter"/>
</dbReference>
<evidence type="ECO:0000256" key="7">
    <source>
        <dbReference type="ARBA" id="ARBA00023315"/>
    </source>
</evidence>
<dbReference type="SUPFAM" id="SSF51735">
    <property type="entry name" value="NAD(P)-binding Rossmann-fold domains"/>
    <property type="match status" value="2"/>
</dbReference>
<feature type="region of interest" description="Disordered" evidence="9">
    <location>
        <begin position="366"/>
        <end position="387"/>
    </location>
</feature>
<dbReference type="InterPro" id="IPR049552">
    <property type="entry name" value="PKS_DH_N"/>
</dbReference>
<dbReference type="FunFam" id="3.40.50.720:FF:000209">
    <property type="entry name" value="Polyketide synthase Pks12"/>
    <property type="match status" value="1"/>
</dbReference>
<dbReference type="Pfam" id="PF08242">
    <property type="entry name" value="Methyltransf_12"/>
    <property type="match status" value="1"/>
</dbReference>
<keyword evidence="4" id="KW-0521">NADP</keyword>
<keyword evidence="13" id="KW-1185">Reference proteome</keyword>
<feature type="region of interest" description="N-terminal hotdog fold" evidence="8">
    <location>
        <begin position="842"/>
        <end position="966"/>
    </location>
</feature>
<dbReference type="InterPro" id="IPR013154">
    <property type="entry name" value="ADH-like_N"/>
</dbReference>
<dbReference type="SMART" id="SM00825">
    <property type="entry name" value="PKS_KS"/>
    <property type="match status" value="1"/>
</dbReference>
<dbReference type="SUPFAM" id="SSF52151">
    <property type="entry name" value="FabD/lysophospholipase-like"/>
    <property type="match status" value="1"/>
</dbReference>
<dbReference type="Gene3D" id="3.40.366.10">
    <property type="entry name" value="Malonyl-Coenzyme A Acyl Carrier Protein, domain 2"/>
    <property type="match status" value="1"/>
</dbReference>
<dbReference type="Gene3D" id="3.40.50.150">
    <property type="entry name" value="Vaccinia Virus protein VP39"/>
    <property type="match status" value="1"/>
</dbReference>
<feature type="domain" description="Ketosynthase family 3 (KS3)" evidence="10">
    <location>
        <begin position="11"/>
        <end position="409"/>
    </location>
</feature>
<proteinExistence type="predicted"/>
<reference evidence="13" key="1">
    <citation type="journal article" date="2014" name="Genome Announc.">
        <title>Draft genome sequence of Colletotrichum sublineola, a destructive pathogen of cultivated sorghum.</title>
        <authorList>
            <person name="Baroncelli R."/>
            <person name="Sanz-Martin J.M."/>
            <person name="Rech G.E."/>
            <person name="Sukno S.A."/>
            <person name="Thon M.R."/>
        </authorList>
    </citation>
    <scope>NUCLEOTIDE SEQUENCE [LARGE SCALE GENOMIC DNA]</scope>
    <source>
        <strain evidence="13">TX430BB</strain>
    </source>
</reference>
<dbReference type="Gene3D" id="3.90.180.10">
    <property type="entry name" value="Medium-chain alcohol dehydrogenases, catalytic domain"/>
    <property type="match status" value="1"/>
</dbReference>
<feature type="region of interest" description="C-terminal hotdog fold" evidence="8">
    <location>
        <begin position="979"/>
        <end position="1137"/>
    </location>
</feature>
<dbReference type="STRING" id="1173701.A0A066X991"/>
<dbReference type="InterPro" id="IPR049551">
    <property type="entry name" value="PKS_DH_C"/>
</dbReference>
<evidence type="ECO:0000256" key="1">
    <source>
        <dbReference type="ARBA" id="ARBA00022450"/>
    </source>
</evidence>
<dbReference type="InterPro" id="IPR042104">
    <property type="entry name" value="PKS_dehydratase_sf"/>
</dbReference>
<dbReference type="GO" id="GO:0016491">
    <property type="term" value="F:oxidoreductase activity"/>
    <property type="evidence" value="ECO:0007669"/>
    <property type="project" value="UniProtKB-KW"/>
</dbReference>
<keyword evidence="1" id="KW-0596">Phosphopantetheine</keyword>
<dbReference type="InterPro" id="IPR050091">
    <property type="entry name" value="PKS_NRPS_Biosynth_Enz"/>
</dbReference>
<dbReference type="InterPro" id="IPR014031">
    <property type="entry name" value="Ketoacyl_synth_C"/>
</dbReference>
<dbReference type="CDD" id="cd00833">
    <property type="entry name" value="PKS"/>
    <property type="match status" value="1"/>
</dbReference>
<dbReference type="InterPro" id="IPR020843">
    <property type="entry name" value="ER"/>
</dbReference>
<dbReference type="PANTHER" id="PTHR43775">
    <property type="entry name" value="FATTY ACID SYNTHASE"/>
    <property type="match status" value="1"/>
</dbReference>
<dbReference type="InterPro" id="IPR020841">
    <property type="entry name" value="PKS_Beta-ketoAc_synthase_dom"/>
</dbReference>
<dbReference type="SUPFAM" id="SSF53335">
    <property type="entry name" value="S-adenosyl-L-methionine-dependent methyltransferases"/>
    <property type="match status" value="1"/>
</dbReference>
<feature type="active site" description="Proton acceptor; for dehydratase activity" evidence="8">
    <location>
        <position position="874"/>
    </location>
</feature>
<keyword evidence="3" id="KW-0808">Transferase</keyword>
<dbReference type="InterPro" id="IPR057326">
    <property type="entry name" value="KR_dom"/>
</dbReference>
<dbReference type="InterPro" id="IPR001227">
    <property type="entry name" value="Ac_transferase_dom_sf"/>
</dbReference>
<dbReference type="CDD" id="cd05274">
    <property type="entry name" value="KR_FAS_SDR_x"/>
    <property type="match status" value="1"/>
</dbReference>
<dbReference type="GO" id="GO:1901336">
    <property type="term" value="P:lactone biosynthetic process"/>
    <property type="evidence" value="ECO:0007669"/>
    <property type="project" value="UniProtKB-ARBA"/>
</dbReference>
<dbReference type="Pfam" id="PF21089">
    <property type="entry name" value="PKS_DH_N"/>
    <property type="match status" value="1"/>
</dbReference>
<dbReference type="OrthoDB" id="329835at2759"/>
<dbReference type="CDD" id="cd02440">
    <property type="entry name" value="AdoMet_MTases"/>
    <property type="match status" value="1"/>
</dbReference>
<evidence type="ECO:0000256" key="9">
    <source>
        <dbReference type="SAM" id="MobiDB-lite"/>
    </source>
</evidence>
<dbReference type="EMBL" id="JMSE01001005">
    <property type="protein sequence ID" value="KDN65693.1"/>
    <property type="molecule type" value="Genomic_DNA"/>
</dbReference>
<dbReference type="eggNOG" id="KOG1202">
    <property type="taxonomic scope" value="Eukaryota"/>
</dbReference>
<dbReference type="InterPro" id="IPR020807">
    <property type="entry name" value="PKS_DH"/>
</dbReference>
<dbReference type="InterPro" id="IPR013968">
    <property type="entry name" value="PKS_KR"/>
</dbReference>
<dbReference type="SMART" id="SM00829">
    <property type="entry name" value="PKS_ER"/>
    <property type="match status" value="1"/>
</dbReference>
<name>A0A066X991_COLSU</name>
<dbReference type="Pfam" id="PF08659">
    <property type="entry name" value="KR"/>
    <property type="match status" value="1"/>
</dbReference>
<evidence type="ECO:0000259" key="10">
    <source>
        <dbReference type="PROSITE" id="PS52004"/>
    </source>
</evidence>
<dbReference type="Proteomes" id="UP000027238">
    <property type="component" value="Unassembled WGS sequence"/>
</dbReference>
<dbReference type="Pfam" id="PF08240">
    <property type="entry name" value="ADH_N"/>
    <property type="match status" value="1"/>
</dbReference>
<evidence type="ECO:0000256" key="4">
    <source>
        <dbReference type="ARBA" id="ARBA00022857"/>
    </source>
</evidence>
<dbReference type="PROSITE" id="PS52004">
    <property type="entry name" value="KS3_2"/>
    <property type="match status" value="1"/>
</dbReference>
<dbReference type="InterPro" id="IPR049900">
    <property type="entry name" value="PKS_mFAS_DH"/>
</dbReference>
<dbReference type="Gene3D" id="3.10.129.110">
    <property type="entry name" value="Polyketide synthase dehydratase"/>
    <property type="match status" value="1"/>
</dbReference>
<evidence type="ECO:0000259" key="11">
    <source>
        <dbReference type="PROSITE" id="PS52019"/>
    </source>
</evidence>
<dbReference type="Pfam" id="PF14765">
    <property type="entry name" value="PS-DH"/>
    <property type="match status" value="1"/>
</dbReference>
<dbReference type="CDD" id="cd05195">
    <property type="entry name" value="enoyl_red"/>
    <property type="match status" value="1"/>
</dbReference>
<dbReference type="InterPro" id="IPR016039">
    <property type="entry name" value="Thiolase-like"/>
</dbReference>
<dbReference type="Pfam" id="PF13602">
    <property type="entry name" value="ADH_zinc_N_2"/>
    <property type="match status" value="1"/>
</dbReference>
<evidence type="ECO:0000313" key="12">
    <source>
        <dbReference type="EMBL" id="KDN65693.1"/>
    </source>
</evidence>
<keyword evidence="7" id="KW-0012">Acyltransferase</keyword>
<sequence>MSVDEHGVPNIAPIAICGIGVRLPRDICTPEEMYEFLLSGLDARSPPDESRYNARAFHYQASGGNEAGAEKPLPSQGYWLNWKEISSFDASLFNLPRKEIDRLDPQQRVLLRVVWEALESAGEADWRGKNIGCYVGSFGDDWRELHARDELDPGGYRLTGYMDYALSNRISSVLDLRGPSMTVRAACAASGLALHLACQAIRAGECDSAIVAGSNIILSPDFGCFMAEHGILSPDASCRTFDAQANGYARAEAVNCVFLKSLDSARHDGNPVRAIIRGSATNADGRTVGMSTPNAGAHETLIRSAYRMAGIWDFGETAMVECHGTGTTVGDAIETCAVARVFGEKGVVIGSIILDSASSTYLPNGQVLSSNYRKPPTPPLSPTSTRRNSNLPATLLVFSSGNAESLRNWSEQVLSYHALHPERRADLAYTLMRRRLHHPFRSYRVVDDNGDLYPKAPVSCIRSIGAQKGSAGIVFVFSGQGTAWARMGVDLLKSDPEFLKDMRAMDQVLSALPVGRRPSWTIQGELFKTAMGSRLSRADFSQPICTALQIALVRRLERHGIQPAAVVGHSSGEIAAAYAAGALSLTDAVTAAYYRGLVCSGVSEGGMAFVGLGSVEASQFLMPKVTIACENSEASVTLSGSVEALQRVTEAIEASRPGVFVRKLRVNNAYHSPFMADVADEYLSYLAAFLRPRAPSKPFYSSVTSRRLYKASDFDATYWRNSVVKPVLFRQAVKALLKDHAVSVQVEIGPHPVLLAPLKQIGTEAGVTTSAVPIMYRGVSAEVTFLAALGQLYCHGIPIDLPTPQDVKALADLPPYAWDLSKTYWSESRVMKNWRFRKFPQHELLGIRNADDSSVAPTWRSMLSLDDLSWINDHWIGNTAVLPASAYVAMAGEVVFQLTGERAYTIRELTITTALTLEPGCHLEVMTVARHAIEKSQWLELSIQSCKDETWTTHCTGMVRPGRASRGPRLKDRSLEPYLRIVDPQVWYRCAARIGYKYGPSFKDLQDIRASVSSPSVKLVVRNADSAARLNYQTVSHALHPKTVDKVFQALTIAFHSGHPRLLTRLLMPTYAEEIFIDSGLGIESLLVNATAEAPCTTGPSRGRGDIVAYGSPQPKGDPVLYAKGFCFSPGSRETQDDDPHGAIQMVWKPSIDLIKDLSSVIRPTSAAQLPLMQQILEKFSVMCAITVRQAADLFSESVRASWPSHFKKFHGWLDKYIAENMHLVPAINLANVVALNNDMDILANTLNGTPAADAAALMLCCTTHAEYILDGSSSALDLFLQDGALHRLYDWMNSMWSYDGYLELVAHQRGNHLRVLEIGAGTGGLTERVLKGLNGAGTYIFTDISSGFFAAAKERFKEFPGVEYRVLDITRDPIAQGFDKEGYDLVIASNVLHVTEDVAKTLHHVRSLLKPQGQLLMQELACETKWINLIMGFLPGWWLGDSDGRKHEPYISPRAWEEQLRCAGFMPPEGVFLDAKPPYQLNATILARPASPSSRPKTLGPVTAPRIILLHDDGSPLVKVSHARDLILQAGYETLPVIFGDPLPPGPVISILDTYSSTSFFNTMTEQKLGRLNLLLDMLKKTDSPILWLTRPCQVCPTEPSFALVLGVARTARQELGVRFAVMELNARDSTAMKAVCQVMARQLDYVRQASLDMDDPMDKDMEFVYRADTDLVLIPRSTWISVPQALIESRSRHSRYKTYKALQISRPGHLPTLSYALRTHPPALDPSAVEVCIHAAGLNFKDILTALNISSVLGSSGPVSLGCEAAGLVTAVGKDVSRVRLGDRVMLFAPQAGCFSTSVRVTEALCARIPDNLSFLDAAGMPCIFATVLRALVDKGRLGPRKTVLIHSAAGGTGLAAIQVARWLGAEVYATAGTNSKRRFLQDTAGISPGCVFGSRDKSFADDLMEATGGRGVDVVLNSLSGELLHASWRCLAPGGTFIELGKRDAGARCKLPMEVLDDNRSFVGIDMAQLAVANGDEIGMLLDRIVQLNREGVLKPIVQSRSFSCTEIREAFQCLAKGTHIGKIVVDFVGEHINQDSLALALDRPEPSFRPECVYIIAGGIGGLGTSIVRWLADHGARNLAILSRSAGSSAHDVSIIDELQGMGCTVHVRVCDVTDEKAVQDVLSSLSSLYRIGGVIHLAMVLADVELSRMTADDWQAAVAPKVTGAQNLHSALVNSGCKEDFFVLIGSMFGVTGRAGQANYAAANTFLNSFTQYRRGLGLPCSVLDVGPLEGVGTLARKRELFDAMSNSGARFLTEQDVLDGLHLAIVTSRKDVSENAWGNNSSFHCPAQVGLGFRCRLPLDDPQNSVVWKRDPRMAFYSHHERDGDSESMQAGNASALLNQFVCRAKDRPSELDNPASAVFLGREIARRVLASLMVDNDDGKIDSTLSMSLSSFAMDSLVAIEIRSWWRAAFGVDVNIAQLTMAPSFKHLGLLAARQMKERFCTTDKSSA</sequence>
<dbReference type="GO" id="GO:0006633">
    <property type="term" value="P:fatty acid biosynthetic process"/>
    <property type="evidence" value="ECO:0007669"/>
    <property type="project" value="TreeGrafter"/>
</dbReference>
<dbReference type="SUPFAM" id="SSF50129">
    <property type="entry name" value="GroES-like"/>
    <property type="match status" value="1"/>
</dbReference>
<evidence type="ECO:0000256" key="6">
    <source>
        <dbReference type="ARBA" id="ARBA00023268"/>
    </source>
</evidence>
<dbReference type="InterPro" id="IPR014030">
    <property type="entry name" value="Ketoacyl_synth_N"/>
</dbReference>
<dbReference type="InterPro" id="IPR016035">
    <property type="entry name" value="Acyl_Trfase/lysoPLipase"/>
</dbReference>
<dbReference type="InterPro" id="IPR029063">
    <property type="entry name" value="SAM-dependent_MTases_sf"/>
</dbReference>
<dbReference type="SMART" id="SM00823">
    <property type="entry name" value="PKS_PP"/>
    <property type="match status" value="1"/>
</dbReference>
<organism evidence="12 13">
    <name type="scientific">Colletotrichum sublineola</name>
    <name type="common">Sorghum anthracnose fungus</name>
    <dbReference type="NCBI Taxonomy" id="1173701"/>
    <lineage>
        <taxon>Eukaryota</taxon>
        <taxon>Fungi</taxon>
        <taxon>Dikarya</taxon>
        <taxon>Ascomycota</taxon>
        <taxon>Pezizomycotina</taxon>
        <taxon>Sordariomycetes</taxon>
        <taxon>Hypocreomycetidae</taxon>
        <taxon>Glomerellales</taxon>
        <taxon>Glomerellaceae</taxon>
        <taxon>Colletotrichum</taxon>
        <taxon>Colletotrichum graminicola species complex</taxon>
    </lineage>
</organism>
<dbReference type="PROSITE" id="PS52019">
    <property type="entry name" value="PKS_MFAS_DH"/>
    <property type="match status" value="1"/>
</dbReference>
<keyword evidence="2" id="KW-0597">Phosphoprotein</keyword>
<keyword evidence="5" id="KW-0560">Oxidoreductase</keyword>